<dbReference type="EMBL" id="JAUSWN010000016">
    <property type="protein sequence ID" value="MDQ0480202.1"/>
    <property type="molecule type" value="Genomic_DNA"/>
</dbReference>
<name>A0ABU0JSX9_HATLI</name>
<dbReference type="InterPro" id="IPR047735">
    <property type="entry name" value="GrdX-like"/>
</dbReference>
<sequence length="124" mass="14361">MGCLIITNNPLVKRKFNNVCFVEGTMEEVLIKVRNLVYEKFELITHPLGASLRIMFSPYRSIIIGEKNQRLNTTHVEIIEGSIDKYKEHMKLRKEDLKNADDYSLIDLTLLEAAFSELENIMIS</sequence>
<evidence type="ECO:0000313" key="2">
    <source>
        <dbReference type="Proteomes" id="UP001224418"/>
    </source>
</evidence>
<reference evidence="1 2" key="1">
    <citation type="submission" date="2023-07" db="EMBL/GenBank/DDBJ databases">
        <title>Genomic Encyclopedia of Type Strains, Phase IV (KMG-IV): sequencing the most valuable type-strain genomes for metagenomic binning, comparative biology and taxonomic classification.</title>
        <authorList>
            <person name="Goeker M."/>
        </authorList>
    </citation>
    <scope>NUCLEOTIDE SEQUENCE [LARGE SCALE GENOMIC DNA]</scope>
    <source>
        <strain evidence="1 2">DSM 1400</strain>
    </source>
</reference>
<organism evidence="1 2">
    <name type="scientific">Hathewaya limosa</name>
    <name type="common">Clostridium limosum</name>
    <dbReference type="NCBI Taxonomy" id="1536"/>
    <lineage>
        <taxon>Bacteria</taxon>
        <taxon>Bacillati</taxon>
        <taxon>Bacillota</taxon>
        <taxon>Clostridia</taxon>
        <taxon>Eubacteriales</taxon>
        <taxon>Clostridiaceae</taxon>
        <taxon>Hathewaya</taxon>
    </lineage>
</organism>
<evidence type="ECO:0008006" key="3">
    <source>
        <dbReference type="Google" id="ProtNLM"/>
    </source>
</evidence>
<dbReference type="Proteomes" id="UP001224418">
    <property type="component" value="Unassembled WGS sequence"/>
</dbReference>
<keyword evidence="2" id="KW-1185">Reference proteome</keyword>
<comment type="caution">
    <text evidence="1">The sequence shown here is derived from an EMBL/GenBank/DDBJ whole genome shotgun (WGS) entry which is preliminary data.</text>
</comment>
<gene>
    <name evidence="1" type="ORF">QOZ93_001950</name>
</gene>
<accession>A0ABU0JSX9</accession>
<protein>
    <recommendedName>
        <fullName evidence="3">GrdX protein</fullName>
    </recommendedName>
</protein>
<evidence type="ECO:0000313" key="1">
    <source>
        <dbReference type="EMBL" id="MDQ0480202.1"/>
    </source>
</evidence>
<dbReference type="RefSeq" id="WP_307356078.1">
    <property type="nucleotide sequence ID" value="NZ_BAAACJ010000055.1"/>
</dbReference>
<dbReference type="NCBIfam" id="NF038093">
    <property type="entry name" value="GrdX"/>
    <property type="match status" value="1"/>
</dbReference>
<proteinExistence type="predicted"/>